<proteinExistence type="predicted"/>
<dbReference type="Pfam" id="PF00149">
    <property type="entry name" value="Metallophos"/>
    <property type="match status" value="1"/>
</dbReference>
<comment type="caution">
    <text evidence="2">The sequence shown here is derived from an EMBL/GenBank/DDBJ whole genome shotgun (WGS) entry which is preliminary data.</text>
</comment>
<gene>
    <name evidence="2" type="ORF">C8A05DRAFT_14896</name>
</gene>
<reference evidence="2" key="2">
    <citation type="submission" date="2023-05" db="EMBL/GenBank/DDBJ databases">
        <authorList>
            <consortium name="Lawrence Berkeley National Laboratory"/>
            <person name="Steindorff A."/>
            <person name="Hensen N."/>
            <person name="Bonometti L."/>
            <person name="Westerberg I."/>
            <person name="Brannstrom I.O."/>
            <person name="Guillou S."/>
            <person name="Cros-Aarteil S."/>
            <person name="Calhoun S."/>
            <person name="Haridas S."/>
            <person name="Kuo A."/>
            <person name="Mondo S."/>
            <person name="Pangilinan J."/>
            <person name="Riley R."/>
            <person name="Labutti K."/>
            <person name="Andreopoulos B."/>
            <person name="Lipzen A."/>
            <person name="Chen C."/>
            <person name="Yanf M."/>
            <person name="Daum C."/>
            <person name="Ng V."/>
            <person name="Clum A."/>
            <person name="Ohm R."/>
            <person name="Martin F."/>
            <person name="Silar P."/>
            <person name="Natvig D."/>
            <person name="Lalanne C."/>
            <person name="Gautier V."/>
            <person name="Ament-Velasquez S.L."/>
            <person name="Kruys A."/>
            <person name="Hutchinson M.I."/>
            <person name="Powell A.J."/>
            <person name="Barry K."/>
            <person name="Miller A.N."/>
            <person name="Grigoriev I.V."/>
            <person name="Debuchy R."/>
            <person name="Gladieux P."/>
            <person name="Thoren M.H."/>
            <person name="Johannesson H."/>
        </authorList>
    </citation>
    <scope>NUCLEOTIDE SEQUENCE</scope>
    <source>
        <strain evidence="2">CBS 103.79</strain>
    </source>
</reference>
<dbReference type="SUPFAM" id="SSF56300">
    <property type="entry name" value="Metallo-dependent phosphatases"/>
    <property type="match status" value="1"/>
</dbReference>
<name>A0AAN6MMP3_9PEZI</name>
<evidence type="ECO:0000259" key="1">
    <source>
        <dbReference type="Pfam" id="PF00149"/>
    </source>
</evidence>
<accession>A0AAN6MMP3</accession>
<dbReference type="InterPro" id="IPR051693">
    <property type="entry name" value="UPF0046_metallophosphoest"/>
</dbReference>
<evidence type="ECO:0000313" key="3">
    <source>
        <dbReference type="Proteomes" id="UP001303889"/>
    </source>
</evidence>
<dbReference type="Gene3D" id="3.60.21.10">
    <property type="match status" value="1"/>
</dbReference>
<protein>
    <submittedName>
        <fullName evidence="2">Metallo-dependent phosphatase-like protein</fullName>
    </submittedName>
</protein>
<organism evidence="2 3">
    <name type="scientific">Staphylotrichum tortipilum</name>
    <dbReference type="NCBI Taxonomy" id="2831512"/>
    <lineage>
        <taxon>Eukaryota</taxon>
        <taxon>Fungi</taxon>
        <taxon>Dikarya</taxon>
        <taxon>Ascomycota</taxon>
        <taxon>Pezizomycotina</taxon>
        <taxon>Sordariomycetes</taxon>
        <taxon>Sordariomycetidae</taxon>
        <taxon>Sordariales</taxon>
        <taxon>Chaetomiaceae</taxon>
        <taxon>Staphylotrichum</taxon>
    </lineage>
</organism>
<sequence>TIFCISDTHNTTPSPLLAGDILLHAGDLTQYGTFPELQSQLTWLAAQPHPHKLVVVGNHDLILDASFAAVHLDRELDCRPGRRRAGLAWGGVRYLEHEAVEVRVGRGGRVVRVFGSPWTPMFGSWGFKYGEGDGEEVWMGRVPDGTEVSLVHGPPKGYLDDGIKGCEALLEEVWRVRPRVVVCGHIHPGRGWQWLRFDQAQEWYERVVLGRQPWVSMVALAWCPWEGGGTLLINASMMGGRGNSERRDAFVVVL</sequence>
<dbReference type="AlphaFoldDB" id="A0AAN6MMP3"/>
<dbReference type="GO" id="GO:0016787">
    <property type="term" value="F:hydrolase activity"/>
    <property type="evidence" value="ECO:0007669"/>
    <property type="project" value="InterPro"/>
</dbReference>
<keyword evidence="3" id="KW-1185">Reference proteome</keyword>
<feature type="domain" description="Calcineurin-like phosphoesterase" evidence="1">
    <location>
        <begin position="18"/>
        <end position="188"/>
    </location>
</feature>
<dbReference type="PANTHER" id="PTHR12905:SF0">
    <property type="entry name" value="CALCINEURIN-LIKE PHOSPHOESTERASE DOMAIN-CONTAINING PROTEIN"/>
    <property type="match status" value="1"/>
</dbReference>
<dbReference type="InterPro" id="IPR004843">
    <property type="entry name" value="Calcineurin-like_PHP"/>
</dbReference>
<evidence type="ECO:0000313" key="2">
    <source>
        <dbReference type="EMBL" id="KAK3903116.1"/>
    </source>
</evidence>
<feature type="non-terminal residue" evidence="2">
    <location>
        <position position="1"/>
    </location>
</feature>
<reference evidence="2" key="1">
    <citation type="journal article" date="2023" name="Mol. Phylogenet. Evol.">
        <title>Genome-scale phylogeny and comparative genomics of the fungal order Sordariales.</title>
        <authorList>
            <person name="Hensen N."/>
            <person name="Bonometti L."/>
            <person name="Westerberg I."/>
            <person name="Brannstrom I.O."/>
            <person name="Guillou S."/>
            <person name="Cros-Aarteil S."/>
            <person name="Calhoun S."/>
            <person name="Haridas S."/>
            <person name="Kuo A."/>
            <person name="Mondo S."/>
            <person name="Pangilinan J."/>
            <person name="Riley R."/>
            <person name="LaButti K."/>
            <person name="Andreopoulos B."/>
            <person name="Lipzen A."/>
            <person name="Chen C."/>
            <person name="Yan M."/>
            <person name="Daum C."/>
            <person name="Ng V."/>
            <person name="Clum A."/>
            <person name="Steindorff A."/>
            <person name="Ohm R.A."/>
            <person name="Martin F."/>
            <person name="Silar P."/>
            <person name="Natvig D.O."/>
            <person name="Lalanne C."/>
            <person name="Gautier V."/>
            <person name="Ament-Velasquez S.L."/>
            <person name="Kruys A."/>
            <person name="Hutchinson M.I."/>
            <person name="Powell A.J."/>
            <person name="Barry K."/>
            <person name="Miller A.N."/>
            <person name="Grigoriev I.V."/>
            <person name="Debuchy R."/>
            <person name="Gladieux P."/>
            <person name="Hiltunen Thoren M."/>
            <person name="Johannesson H."/>
        </authorList>
    </citation>
    <scope>NUCLEOTIDE SEQUENCE</scope>
    <source>
        <strain evidence="2">CBS 103.79</strain>
    </source>
</reference>
<dbReference type="EMBL" id="MU855468">
    <property type="protein sequence ID" value="KAK3903116.1"/>
    <property type="molecule type" value="Genomic_DNA"/>
</dbReference>
<dbReference type="PANTHER" id="PTHR12905">
    <property type="entry name" value="METALLOPHOSPHOESTERASE"/>
    <property type="match status" value="1"/>
</dbReference>
<dbReference type="InterPro" id="IPR029052">
    <property type="entry name" value="Metallo-depent_PP-like"/>
</dbReference>
<dbReference type="Proteomes" id="UP001303889">
    <property type="component" value="Unassembled WGS sequence"/>
</dbReference>